<dbReference type="Proteomes" id="UP001249851">
    <property type="component" value="Unassembled WGS sequence"/>
</dbReference>
<dbReference type="InterPro" id="IPR039558">
    <property type="entry name" value="TPA1/OFD1_N"/>
</dbReference>
<dbReference type="PANTHER" id="PTHR12117:SF0">
    <property type="entry name" value="PROLYL 3-HYDROXYLASE OGFOD1"/>
    <property type="match status" value="1"/>
</dbReference>
<reference evidence="7" key="2">
    <citation type="journal article" date="2023" name="Science">
        <title>Genomic signatures of disease resistance in endangered staghorn corals.</title>
        <authorList>
            <person name="Vollmer S.V."/>
            <person name="Selwyn J.D."/>
            <person name="Despard B.A."/>
            <person name="Roesel C.L."/>
        </authorList>
    </citation>
    <scope>NUCLEOTIDE SEQUENCE</scope>
    <source>
        <strain evidence="7">K2</strain>
    </source>
</reference>
<dbReference type="GO" id="GO:0031418">
    <property type="term" value="F:L-ascorbic acid binding"/>
    <property type="evidence" value="ECO:0007669"/>
    <property type="project" value="UniProtKB-KW"/>
</dbReference>
<evidence type="ECO:0000259" key="6">
    <source>
        <dbReference type="SMART" id="SM00702"/>
    </source>
</evidence>
<gene>
    <name evidence="7" type="ORF">P5673_023387</name>
</gene>
<feature type="domain" description="Prolyl 4-hydroxylase alpha subunit" evidence="6">
    <location>
        <begin position="18"/>
        <end position="188"/>
    </location>
</feature>
<sequence length="456" mass="52702">SKNDSNTEKGAVIHTVPFKCCVIPNFISDEDILSRLETELLALKFFEKSNDLYKFHQSDDLKKSSKSHIALFRDALYRDFRLWLQEITGYSDLTDQVDMSCAKYEHTDVLLCHDDELEGRRIAYIFYLVPKDWTANDGEHGQPDQITRSLLPQWNSLVFFEVTPTSYHQVSEVLSLNKTRLSISGWFHGDNIDRPEPYQGPHPKAETACDLEDEVLLEWINVMYLDQGVVKDIRTRFKDDSEIQLQEFLKEKRYQEVLEALGDKSIEWTWKGPANKRHFKEADLKSVPAIVQQLAKVMQSQPMFKFLRTLTGLELAAVPLSDEDESSDEDDDKGKNSNTEKKHVPCCHGRIRHWSHGCYTLVHDTDPEGAEFALDVIIYIGGKGWKSDYGGYTTYLTSGEDEELLTVHPQENSLALVYRDKETVRFVKHVNHSSHFDQGISDRDNDFCDFCFIYFE</sequence>
<organism evidence="7 8">
    <name type="scientific">Acropora cervicornis</name>
    <name type="common">Staghorn coral</name>
    <dbReference type="NCBI Taxonomy" id="6130"/>
    <lineage>
        <taxon>Eukaryota</taxon>
        <taxon>Metazoa</taxon>
        <taxon>Cnidaria</taxon>
        <taxon>Anthozoa</taxon>
        <taxon>Hexacorallia</taxon>
        <taxon>Scleractinia</taxon>
        <taxon>Astrocoeniina</taxon>
        <taxon>Acroporidae</taxon>
        <taxon>Acropora</taxon>
    </lineage>
</organism>
<reference evidence="7" key="1">
    <citation type="journal article" date="2023" name="G3 (Bethesda)">
        <title>Whole genome assembly and annotation of the endangered Caribbean coral Acropora cervicornis.</title>
        <authorList>
            <person name="Selwyn J.D."/>
            <person name="Vollmer S.V."/>
        </authorList>
    </citation>
    <scope>NUCLEOTIDE SEQUENCE</scope>
    <source>
        <strain evidence="7">K2</strain>
    </source>
</reference>
<dbReference type="InterPro" id="IPR019601">
    <property type="entry name" value="Oxoglutarate/Fe-dep_Oase_C"/>
</dbReference>
<dbReference type="GO" id="GO:0031543">
    <property type="term" value="F:peptidyl-proline dioxygenase activity"/>
    <property type="evidence" value="ECO:0007669"/>
    <property type="project" value="TreeGrafter"/>
</dbReference>
<evidence type="ECO:0000256" key="5">
    <source>
        <dbReference type="SAM" id="MobiDB-lite"/>
    </source>
</evidence>
<dbReference type="SMART" id="SM00702">
    <property type="entry name" value="P4Hc"/>
    <property type="match status" value="1"/>
</dbReference>
<evidence type="ECO:0000313" key="7">
    <source>
        <dbReference type="EMBL" id="KAK2555040.1"/>
    </source>
</evidence>
<keyword evidence="2" id="KW-0847">Vitamin C</keyword>
<evidence type="ECO:0000256" key="3">
    <source>
        <dbReference type="ARBA" id="ARBA00022964"/>
    </source>
</evidence>
<comment type="caution">
    <text evidence="7">The sequence shown here is derived from an EMBL/GenBank/DDBJ whole genome shotgun (WGS) entry which is preliminary data.</text>
</comment>
<proteinExistence type="predicted"/>
<evidence type="ECO:0000256" key="1">
    <source>
        <dbReference type="ARBA" id="ARBA00001961"/>
    </source>
</evidence>
<dbReference type="GO" id="GO:0005506">
    <property type="term" value="F:iron ion binding"/>
    <property type="evidence" value="ECO:0007669"/>
    <property type="project" value="InterPro"/>
</dbReference>
<evidence type="ECO:0000313" key="8">
    <source>
        <dbReference type="Proteomes" id="UP001249851"/>
    </source>
</evidence>
<feature type="compositionally biased region" description="Basic and acidic residues" evidence="5">
    <location>
        <begin position="332"/>
        <end position="342"/>
    </location>
</feature>
<comment type="cofactor">
    <cofactor evidence="1">
        <name>L-ascorbate</name>
        <dbReference type="ChEBI" id="CHEBI:38290"/>
    </cofactor>
</comment>
<keyword evidence="4" id="KW-0560">Oxidoreductase</keyword>
<dbReference type="AlphaFoldDB" id="A0AAD9Q662"/>
<dbReference type="InterPro" id="IPR051842">
    <property type="entry name" value="uS12_prolyl_hydroxylase"/>
</dbReference>
<dbReference type="PANTHER" id="PTHR12117">
    <property type="entry name" value="HISTONE ACETYLTRANSFERASE COMPLEX"/>
    <property type="match status" value="1"/>
</dbReference>
<accession>A0AAD9Q662</accession>
<feature type="non-terminal residue" evidence="7">
    <location>
        <position position="1"/>
    </location>
</feature>
<dbReference type="Gene3D" id="2.60.120.620">
    <property type="entry name" value="q2cbj1_9rhob like domain"/>
    <property type="match status" value="2"/>
</dbReference>
<keyword evidence="8" id="KW-1185">Reference proteome</keyword>
<evidence type="ECO:0000256" key="2">
    <source>
        <dbReference type="ARBA" id="ARBA00022896"/>
    </source>
</evidence>
<dbReference type="GO" id="GO:0006449">
    <property type="term" value="P:regulation of translational termination"/>
    <property type="evidence" value="ECO:0007669"/>
    <property type="project" value="TreeGrafter"/>
</dbReference>
<protein>
    <submittedName>
        <fullName evidence="7">Prolyl 3-hydroxylase OGFOD1</fullName>
    </submittedName>
</protein>
<feature type="compositionally biased region" description="Acidic residues" evidence="5">
    <location>
        <begin position="321"/>
        <end position="331"/>
    </location>
</feature>
<dbReference type="Pfam" id="PF13661">
    <property type="entry name" value="2OG-FeII_Oxy_4"/>
    <property type="match status" value="1"/>
</dbReference>
<keyword evidence="3" id="KW-0223">Dioxygenase</keyword>
<feature type="region of interest" description="Disordered" evidence="5">
    <location>
        <begin position="321"/>
        <end position="342"/>
    </location>
</feature>
<dbReference type="FunFam" id="2.60.120.620:FF:000034">
    <property type="entry name" value="2-oxoglutarate and iron-dependent oxygenase domain-containing 1"/>
    <property type="match status" value="1"/>
</dbReference>
<dbReference type="GO" id="GO:0005737">
    <property type="term" value="C:cytoplasm"/>
    <property type="evidence" value="ECO:0007669"/>
    <property type="project" value="TreeGrafter"/>
</dbReference>
<dbReference type="InterPro" id="IPR006620">
    <property type="entry name" value="Pro_4_hyd_alph"/>
</dbReference>
<dbReference type="EMBL" id="JARQWQ010000065">
    <property type="protein sequence ID" value="KAK2555040.1"/>
    <property type="molecule type" value="Genomic_DNA"/>
</dbReference>
<evidence type="ECO:0000256" key="4">
    <source>
        <dbReference type="ARBA" id="ARBA00023002"/>
    </source>
</evidence>
<dbReference type="Pfam" id="PF10637">
    <property type="entry name" value="Ofd1_CTDD"/>
    <property type="match status" value="1"/>
</dbReference>
<name>A0AAD9Q662_ACRCE</name>